<reference evidence="3" key="1">
    <citation type="submission" date="2015-02" db="EMBL/GenBank/DDBJ databases">
        <title>Pyrococcus kukulkanii sp. nov., a novel hyperthermophilic archaeon isolated from a deep-sea hydrothermal vent at the Guaymas Basin.</title>
        <authorList>
            <person name="Oger P.M."/>
            <person name="Callac N."/>
            <person name="Jebbar M."/>
            <person name="Godfroy A."/>
        </authorList>
    </citation>
    <scope>NUCLEOTIDE SEQUENCE [LARGE SCALE GENOMIC DNA]</scope>
    <source>
        <strain evidence="3">NCB100</strain>
    </source>
</reference>
<dbReference type="GeneID" id="28490748"/>
<feature type="transmembrane region" description="Helical" evidence="1">
    <location>
        <begin position="293"/>
        <end position="313"/>
    </location>
</feature>
<dbReference type="AlphaFoldDB" id="A0A127B8G8"/>
<feature type="transmembrane region" description="Helical" evidence="1">
    <location>
        <begin position="121"/>
        <end position="137"/>
    </location>
</feature>
<dbReference type="STRING" id="1609559.TQ32_02900"/>
<feature type="transmembrane region" description="Helical" evidence="1">
    <location>
        <begin position="20"/>
        <end position="36"/>
    </location>
</feature>
<evidence type="ECO:0000313" key="2">
    <source>
        <dbReference type="EMBL" id="AMM53545.1"/>
    </source>
</evidence>
<dbReference type="OrthoDB" id="148396at2157"/>
<dbReference type="KEGG" id="pyc:TQ32_02900"/>
<evidence type="ECO:0000256" key="1">
    <source>
        <dbReference type="SAM" id="Phobius"/>
    </source>
</evidence>
<feature type="transmembrane region" description="Helical" evidence="1">
    <location>
        <begin position="170"/>
        <end position="187"/>
    </location>
</feature>
<feature type="transmembrane region" description="Helical" evidence="1">
    <location>
        <begin position="143"/>
        <end position="163"/>
    </location>
</feature>
<dbReference type="Proteomes" id="UP000070587">
    <property type="component" value="Chromosome"/>
</dbReference>
<keyword evidence="1" id="KW-1133">Transmembrane helix</keyword>
<organism evidence="2 3">
    <name type="scientific">Pyrococcus kukulkanii</name>
    <dbReference type="NCBI Taxonomy" id="1609559"/>
    <lineage>
        <taxon>Archaea</taxon>
        <taxon>Methanobacteriati</taxon>
        <taxon>Methanobacteriota</taxon>
        <taxon>Thermococci</taxon>
        <taxon>Thermococcales</taxon>
        <taxon>Thermococcaceae</taxon>
        <taxon>Pyrococcus</taxon>
    </lineage>
</organism>
<feature type="transmembrane region" description="Helical" evidence="1">
    <location>
        <begin position="224"/>
        <end position="241"/>
    </location>
</feature>
<evidence type="ECO:0000313" key="3">
    <source>
        <dbReference type="Proteomes" id="UP000070587"/>
    </source>
</evidence>
<feature type="transmembrane region" description="Helical" evidence="1">
    <location>
        <begin position="193"/>
        <end position="212"/>
    </location>
</feature>
<protein>
    <submittedName>
        <fullName evidence="2">Uncharacterized protein</fullName>
    </submittedName>
</protein>
<accession>A0A127B8G8</accession>
<sequence length="320" mass="37953">MNIMNTWKNIWKNKITKHLFILLAFLLYSIALLQLYKNTIDDFAPKHIGTAYMLLKGYRLKGYPLFLFRGTPAFHAFIAELMGITGINEYHMPILPFEFVPYFIIIFILNYRLVDIKRYDIFGMLLLFNFIYFSQSLNGTHFVFLWPHGIGEILFFTALLLILKTIRTNNHRYLFLIIVVAISLILTSYDVNFWLLLFVFGMIISIYIIKLLNHYAVENVKNKLIFLGIFIFVIFVVYNIYISSGNIFKTVLFHLSISKFFETIFRFFVLYFTHETSSRIYSLLLEYPHILTYIYLLKYSIYGLIILFGLLALKKTYPIF</sequence>
<dbReference type="PATRIC" id="fig|1609559.3.peg.602"/>
<keyword evidence="1" id="KW-0472">Membrane</keyword>
<name>A0A127B8G8_9EURY</name>
<keyword evidence="1" id="KW-0812">Transmembrane</keyword>
<gene>
    <name evidence="2" type="ORF">TQ32_02900</name>
</gene>
<reference evidence="2 3" key="2">
    <citation type="journal article" date="2016" name="Int. J. Syst. Evol. Microbiol.">
        <title>Pyrococcus kukulkanii sp. nov., a hyperthermophilic, piezophilic archaeon isolated from a deep-sea hydrothermal vent.</title>
        <authorList>
            <person name="Callac N."/>
            <person name="Oger P."/>
            <person name="Lesongeur F."/>
            <person name="Rattray J.E."/>
            <person name="Vannier P."/>
            <person name="Michoud G."/>
            <person name="Beauverger M."/>
            <person name="Gayet N."/>
            <person name="Rouxel O."/>
            <person name="Jebbar M."/>
            <person name="Godfroy A."/>
        </authorList>
    </citation>
    <scope>NUCLEOTIDE SEQUENCE [LARGE SCALE GENOMIC DNA]</scope>
    <source>
        <strain evidence="2 3">NCB100</strain>
    </source>
</reference>
<proteinExistence type="predicted"/>
<dbReference type="EMBL" id="CP010835">
    <property type="protein sequence ID" value="AMM53545.1"/>
    <property type="molecule type" value="Genomic_DNA"/>
</dbReference>
<dbReference type="RefSeq" id="WP_068320820.1">
    <property type="nucleotide sequence ID" value="NZ_CP010835.1"/>
</dbReference>
<feature type="transmembrane region" description="Helical" evidence="1">
    <location>
        <begin position="90"/>
        <end position="109"/>
    </location>
</feature>